<organism evidence="2 3">
    <name type="scientific">Trichostrongylus colubriformis</name>
    <name type="common">Black scour worm</name>
    <dbReference type="NCBI Taxonomy" id="6319"/>
    <lineage>
        <taxon>Eukaryota</taxon>
        <taxon>Metazoa</taxon>
        <taxon>Ecdysozoa</taxon>
        <taxon>Nematoda</taxon>
        <taxon>Chromadorea</taxon>
        <taxon>Rhabditida</taxon>
        <taxon>Rhabditina</taxon>
        <taxon>Rhabditomorpha</taxon>
        <taxon>Strongyloidea</taxon>
        <taxon>Trichostrongylidae</taxon>
        <taxon>Trichostrongylus</taxon>
    </lineage>
</organism>
<protein>
    <submittedName>
        <fullName evidence="2">Uncharacterized protein</fullName>
    </submittedName>
</protein>
<keyword evidence="1" id="KW-0732">Signal</keyword>
<reference evidence="2 3" key="1">
    <citation type="submission" date="2019-10" db="EMBL/GenBank/DDBJ databases">
        <title>Assembly and Annotation for the nematode Trichostrongylus colubriformis.</title>
        <authorList>
            <person name="Martin J."/>
        </authorList>
    </citation>
    <scope>NUCLEOTIDE SEQUENCE [LARGE SCALE GENOMIC DNA]</scope>
    <source>
        <strain evidence="2">G859</strain>
        <tissue evidence="2">Whole worm</tissue>
    </source>
</reference>
<feature type="signal peptide" evidence="1">
    <location>
        <begin position="1"/>
        <end position="17"/>
    </location>
</feature>
<dbReference type="EMBL" id="WIXE01023799">
    <property type="protein sequence ID" value="KAK5966170.1"/>
    <property type="molecule type" value="Genomic_DNA"/>
</dbReference>
<name>A0AAN8EX28_TRICO</name>
<gene>
    <name evidence="2" type="ORF">GCK32_015642</name>
</gene>
<evidence type="ECO:0000256" key="1">
    <source>
        <dbReference type="SAM" id="SignalP"/>
    </source>
</evidence>
<dbReference type="AlphaFoldDB" id="A0AAN8EX28"/>
<proteinExistence type="predicted"/>
<feature type="chain" id="PRO_5043044311" evidence="1">
    <location>
        <begin position="18"/>
        <end position="106"/>
    </location>
</feature>
<dbReference type="Proteomes" id="UP001331761">
    <property type="component" value="Unassembled WGS sequence"/>
</dbReference>
<evidence type="ECO:0000313" key="3">
    <source>
        <dbReference type="Proteomes" id="UP001331761"/>
    </source>
</evidence>
<comment type="caution">
    <text evidence="2">The sequence shown here is derived from an EMBL/GenBank/DDBJ whole genome shotgun (WGS) entry which is preliminary data.</text>
</comment>
<evidence type="ECO:0000313" key="2">
    <source>
        <dbReference type="EMBL" id="KAK5966170.1"/>
    </source>
</evidence>
<sequence length="106" mass="12159">MFILFAVLGTFLITVHTQYYSRYYFPPAYYSWSPYGYSQYPSYGYNQYPQDYQQYQQYSYSRAAMPLLGPLFGGRYNVDQYGNAYLGTPGVGLFLTCNGKGCAARG</sequence>
<keyword evidence="3" id="KW-1185">Reference proteome</keyword>
<accession>A0AAN8EX28</accession>